<proteinExistence type="predicted"/>
<dbReference type="Proteomes" id="UP000092213">
    <property type="component" value="Chromosome"/>
</dbReference>
<evidence type="ECO:0000313" key="4">
    <source>
        <dbReference type="Proteomes" id="UP000092213"/>
    </source>
</evidence>
<organism evidence="3 4">
    <name type="scientific">Bordetella bronchialis</name>
    <dbReference type="NCBI Taxonomy" id="463025"/>
    <lineage>
        <taxon>Bacteria</taxon>
        <taxon>Pseudomonadati</taxon>
        <taxon>Pseudomonadota</taxon>
        <taxon>Betaproteobacteria</taxon>
        <taxon>Burkholderiales</taxon>
        <taxon>Alcaligenaceae</taxon>
        <taxon>Bordetella</taxon>
    </lineage>
</organism>
<reference evidence="3 4" key="1">
    <citation type="submission" date="2016-06" db="EMBL/GenBank/DDBJ databases">
        <title>Complete genome sequences of Bordetella bronchialis and Bordetella flabilis.</title>
        <authorList>
            <person name="LiPuma J.J."/>
            <person name="Spilker T."/>
        </authorList>
    </citation>
    <scope>NUCLEOTIDE SEQUENCE [LARGE SCALE GENOMIC DNA]</scope>
    <source>
        <strain evidence="3 4">AU17976</strain>
    </source>
</reference>
<feature type="compositionally biased region" description="Low complexity" evidence="1">
    <location>
        <begin position="63"/>
        <end position="87"/>
    </location>
</feature>
<accession>A0A193FTB1</accession>
<name>A0A193FTB1_9BORD</name>
<dbReference type="STRING" id="463025.BAU08_05595"/>
<sequence length="136" mass="13289">MKRNRKHPLVALLLYIAAAIALAIAPWAVSGVQAADQRSSSGSSRPIMPGNQPAGTGLDQPVPGSKSGPPSSLGPNARQPATSAPAPGAVPPPTSVAPPSPGQGTVQGSKGAPGSIGDPAGGTAGTRGNKDNRRGH</sequence>
<dbReference type="RefSeq" id="WP_066668439.1">
    <property type="nucleotide sequence ID" value="NZ_CP016171.1"/>
</dbReference>
<dbReference type="EMBL" id="CP016171">
    <property type="protein sequence ID" value="ANN70875.1"/>
    <property type="molecule type" value="Genomic_DNA"/>
</dbReference>
<evidence type="ECO:0000256" key="1">
    <source>
        <dbReference type="SAM" id="MobiDB-lite"/>
    </source>
</evidence>
<feature type="chain" id="PRO_5008258280" evidence="2">
    <location>
        <begin position="24"/>
        <end position="136"/>
    </location>
</feature>
<feature type="compositionally biased region" description="Pro residues" evidence="1">
    <location>
        <begin position="88"/>
        <end position="101"/>
    </location>
</feature>
<protein>
    <submittedName>
        <fullName evidence="3">Uncharacterized protein</fullName>
    </submittedName>
</protein>
<dbReference type="AlphaFoldDB" id="A0A193FTB1"/>
<evidence type="ECO:0000313" key="3">
    <source>
        <dbReference type="EMBL" id="ANN70875.1"/>
    </source>
</evidence>
<evidence type="ECO:0000256" key="2">
    <source>
        <dbReference type="SAM" id="SignalP"/>
    </source>
</evidence>
<keyword evidence="2" id="KW-0732">Signal</keyword>
<feature type="region of interest" description="Disordered" evidence="1">
    <location>
        <begin position="31"/>
        <end position="136"/>
    </location>
</feature>
<feature type="signal peptide" evidence="2">
    <location>
        <begin position="1"/>
        <end position="23"/>
    </location>
</feature>
<gene>
    <name evidence="3" type="ORF">BAU08_05595</name>
</gene>